<dbReference type="GO" id="GO:0000978">
    <property type="term" value="F:RNA polymerase II cis-regulatory region sequence-specific DNA binding"/>
    <property type="evidence" value="ECO:0007669"/>
    <property type="project" value="TreeGrafter"/>
</dbReference>
<organism evidence="2 3">
    <name type="scientific">Hucho hucho</name>
    <name type="common">huchen</name>
    <dbReference type="NCBI Taxonomy" id="62062"/>
    <lineage>
        <taxon>Eukaryota</taxon>
        <taxon>Metazoa</taxon>
        <taxon>Chordata</taxon>
        <taxon>Craniata</taxon>
        <taxon>Vertebrata</taxon>
        <taxon>Euteleostomi</taxon>
        <taxon>Actinopterygii</taxon>
        <taxon>Neopterygii</taxon>
        <taxon>Teleostei</taxon>
        <taxon>Protacanthopterygii</taxon>
        <taxon>Salmoniformes</taxon>
        <taxon>Salmonidae</taxon>
        <taxon>Salmoninae</taxon>
        <taxon>Hucho</taxon>
    </lineage>
</organism>
<protein>
    <recommendedName>
        <fullName evidence="1">RFX1-4/6/8-like BCD domain-containing protein</fullName>
    </recommendedName>
</protein>
<reference evidence="3" key="1">
    <citation type="submission" date="2018-06" db="EMBL/GenBank/DDBJ databases">
        <title>Genome assembly of Danube salmon.</title>
        <authorList>
            <person name="Macqueen D.J."/>
            <person name="Gundappa M.K."/>
        </authorList>
    </citation>
    <scope>NUCLEOTIDE SEQUENCE [LARGE SCALE GENOMIC DNA]</scope>
</reference>
<evidence type="ECO:0000313" key="3">
    <source>
        <dbReference type="Proteomes" id="UP000314982"/>
    </source>
</evidence>
<sequence length="104" mass="12125">TNVKHTDKHIVNPQYVIPHIITQQCKRCPDASRVLPEFPELDLQDRPLPDGIIPEHITAFQQLYREHCEAILDVMVNLQFTLVETLWKTFWRFSESIDADTLGV</sequence>
<keyword evidence="3" id="KW-1185">Reference proteome</keyword>
<proteinExistence type="predicted"/>
<dbReference type="AlphaFoldDB" id="A0A4W5L1U9"/>
<feature type="domain" description="RFX1-4/6/8-like BCD" evidence="1">
    <location>
        <begin position="60"/>
        <end position="92"/>
    </location>
</feature>
<dbReference type="GO" id="GO:0000981">
    <property type="term" value="F:DNA-binding transcription factor activity, RNA polymerase II-specific"/>
    <property type="evidence" value="ECO:0007669"/>
    <property type="project" value="TreeGrafter"/>
</dbReference>
<dbReference type="Proteomes" id="UP000314982">
    <property type="component" value="Unassembled WGS sequence"/>
</dbReference>
<accession>A0A4W5L1U9</accession>
<dbReference type="InterPro" id="IPR057321">
    <property type="entry name" value="RFX1-4/6/8-like_BCD"/>
</dbReference>
<reference evidence="2" key="2">
    <citation type="submission" date="2025-08" db="UniProtKB">
        <authorList>
            <consortium name="Ensembl"/>
        </authorList>
    </citation>
    <scope>IDENTIFICATION</scope>
</reference>
<dbReference type="Ensembl" id="ENSHHUT00000017914.1">
    <property type="protein sequence ID" value="ENSHHUP00000017280.1"/>
    <property type="gene ID" value="ENSHHUG00000010779.1"/>
</dbReference>
<evidence type="ECO:0000313" key="2">
    <source>
        <dbReference type="Ensembl" id="ENSHHUP00000017280.1"/>
    </source>
</evidence>
<dbReference type="STRING" id="62062.ENSHHUP00000017280"/>
<name>A0A4W5L1U9_9TELE</name>
<dbReference type="InterPro" id="IPR039779">
    <property type="entry name" value="RFX-like"/>
</dbReference>
<evidence type="ECO:0000259" key="1">
    <source>
        <dbReference type="Pfam" id="PF25340"/>
    </source>
</evidence>
<reference evidence="2" key="3">
    <citation type="submission" date="2025-09" db="UniProtKB">
        <authorList>
            <consortium name="Ensembl"/>
        </authorList>
    </citation>
    <scope>IDENTIFICATION</scope>
</reference>
<dbReference type="PANTHER" id="PTHR12619">
    <property type="entry name" value="RFX TRANSCRIPTION FACTOR FAMILY"/>
    <property type="match status" value="1"/>
</dbReference>
<dbReference type="Pfam" id="PF25340">
    <property type="entry name" value="BCD_RFX"/>
    <property type="match status" value="1"/>
</dbReference>
<dbReference type="PANTHER" id="PTHR12619:SF23">
    <property type="entry name" value="MHC CLASS II REGULATORY FACTOR RFX1"/>
    <property type="match status" value="1"/>
</dbReference>